<dbReference type="PANTHER" id="PTHR44080">
    <property type="entry name" value="E3 UBIQUITIN-PROTEIN LIGASE COP1"/>
    <property type="match status" value="1"/>
</dbReference>
<evidence type="ECO:0000256" key="3">
    <source>
        <dbReference type="ARBA" id="ARBA00022833"/>
    </source>
</evidence>
<dbReference type="Gene3D" id="3.30.40.10">
    <property type="entry name" value="Zinc/RING finger domain, C3HC4 (zinc finger)"/>
    <property type="match status" value="1"/>
</dbReference>
<dbReference type="SMART" id="SM00248">
    <property type="entry name" value="ANK"/>
    <property type="match status" value="3"/>
</dbReference>
<dbReference type="Proteomes" id="UP001054902">
    <property type="component" value="Unassembled WGS sequence"/>
</dbReference>
<dbReference type="SMART" id="SM00184">
    <property type="entry name" value="RING"/>
    <property type="match status" value="1"/>
</dbReference>
<keyword evidence="8" id="KW-1185">Reference proteome</keyword>
<evidence type="ECO:0000256" key="2">
    <source>
        <dbReference type="ARBA" id="ARBA00022771"/>
    </source>
</evidence>
<evidence type="ECO:0000313" key="7">
    <source>
        <dbReference type="EMBL" id="GFH46429.1"/>
    </source>
</evidence>
<evidence type="ECO:0000313" key="8">
    <source>
        <dbReference type="Proteomes" id="UP001054902"/>
    </source>
</evidence>
<dbReference type="Gene3D" id="1.25.40.20">
    <property type="entry name" value="Ankyrin repeat-containing domain"/>
    <property type="match status" value="1"/>
</dbReference>
<dbReference type="GO" id="GO:0043161">
    <property type="term" value="P:proteasome-mediated ubiquitin-dependent protein catabolic process"/>
    <property type="evidence" value="ECO:0007669"/>
    <property type="project" value="TreeGrafter"/>
</dbReference>
<dbReference type="GO" id="GO:0061630">
    <property type="term" value="F:ubiquitin protein ligase activity"/>
    <property type="evidence" value="ECO:0007669"/>
    <property type="project" value="InterPro"/>
</dbReference>
<name>A0AAD3H1H9_9STRA</name>
<sequence length="443" mass="51070">MQSNHPEHRKRTALHIHLGLSPAHSKPVELNRKIIELLVRTGGVELLEIEDEDGYRIVDCCLQDERNNIIDCLKSSYEENVCCVQQQVRALQSVEVTPKQIEDWIWEDDYDELENFLDDEKISKKEKQRCFDYRDSDRNRIAFFEFCLYHGPVDIAERIIDLMGTEFLMTADNNGDTCLHLACTDDNDEDIEQQHELIDFLIGKGDIALLCATNDYGETALHHLLSCNRVNFDSITLIVDAAGKNLLHETDSDGYTVLHIASIKEEPNTDVLLYLISEGGSDLCEIEDHLGKKAEDYWSPELKQYIDLHTKTAPALPTLSNDLQCPICFDIMNDVYIIPQCCHRFCKKCITDAFQHHSKCPVCRMEYSIGDVRKDPLLCKFAIFAQEKENELKKANEKHEKNDSLLVKKEDELIQAKEELATLKRKYNEMTTYFVDEILPFAK</sequence>
<evidence type="ECO:0000256" key="4">
    <source>
        <dbReference type="PROSITE-ProRule" id="PRU00175"/>
    </source>
</evidence>
<proteinExistence type="predicted"/>
<dbReference type="GO" id="GO:0008270">
    <property type="term" value="F:zinc ion binding"/>
    <property type="evidence" value="ECO:0007669"/>
    <property type="project" value="UniProtKB-KW"/>
</dbReference>
<evidence type="ECO:0000256" key="5">
    <source>
        <dbReference type="SAM" id="Coils"/>
    </source>
</evidence>
<dbReference type="InterPro" id="IPR042755">
    <property type="entry name" value="COP1"/>
</dbReference>
<keyword evidence="3" id="KW-0862">Zinc</keyword>
<dbReference type="InterPro" id="IPR017907">
    <property type="entry name" value="Znf_RING_CS"/>
</dbReference>
<dbReference type="SUPFAM" id="SSF57850">
    <property type="entry name" value="RING/U-box"/>
    <property type="match status" value="1"/>
</dbReference>
<accession>A0AAD3H1H9</accession>
<keyword evidence="5" id="KW-0175">Coiled coil</keyword>
<comment type="caution">
    <text evidence="7">The sequence shown here is derived from an EMBL/GenBank/DDBJ whole genome shotgun (WGS) entry which is preliminary data.</text>
</comment>
<dbReference type="SUPFAM" id="SSF48403">
    <property type="entry name" value="Ankyrin repeat"/>
    <property type="match status" value="1"/>
</dbReference>
<feature type="coiled-coil region" evidence="5">
    <location>
        <begin position="382"/>
        <end position="433"/>
    </location>
</feature>
<dbReference type="InterPro" id="IPR002110">
    <property type="entry name" value="Ankyrin_rpt"/>
</dbReference>
<dbReference type="PROSITE" id="PS00518">
    <property type="entry name" value="ZF_RING_1"/>
    <property type="match status" value="1"/>
</dbReference>
<organism evidence="7 8">
    <name type="scientific">Chaetoceros tenuissimus</name>
    <dbReference type="NCBI Taxonomy" id="426638"/>
    <lineage>
        <taxon>Eukaryota</taxon>
        <taxon>Sar</taxon>
        <taxon>Stramenopiles</taxon>
        <taxon>Ochrophyta</taxon>
        <taxon>Bacillariophyta</taxon>
        <taxon>Coscinodiscophyceae</taxon>
        <taxon>Chaetocerotophycidae</taxon>
        <taxon>Chaetocerotales</taxon>
        <taxon>Chaetocerotaceae</taxon>
        <taxon>Chaetoceros</taxon>
    </lineage>
</organism>
<dbReference type="Pfam" id="PF13923">
    <property type="entry name" value="zf-C3HC4_2"/>
    <property type="match status" value="1"/>
</dbReference>
<dbReference type="PROSITE" id="PS50089">
    <property type="entry name" value="ZF_RING_2"/>
    <property type="match status" value="1"/>
</dbReference>
<evidence type="ECO:0000259" key="6">
    <source>
        <dbReference type="PROSITE" id="PS50089"/>
    </source>
</evidence>
<dbReference type="AlphaFoldDB" id="A0AAD3H1H9"/>
<keyword evidence="1" id="KW-0479">Metal-binding</keyword>
<dbReference type="EMBL" id="BLLK01000022">
    <property type="protein sequence ID" value="GFH46429.1"/>
    <property type="molecule type" value="Genomic_DNA"/>
</dbReference>
<dbReference type="InterPro" id="IPR001841">
    <property type="entry name" value="Znf_RING"/>
</dbReference>
<keyword evidence="2 4" id="KW-0863">Zinc-finger</keyword>
<reference evidence="7 8" key="1">
    <citation type="journal article" date="2021" name="Sci. Rep.">
        <title>The genome of the diatom Chaetoceros tenuissimus carries an ancient integrated fragment of an extant virus.</title>
        <authorList>
            <person name="Hongo Y."/>
            <person name="Kimura K."/>
            <person name="Takaki Y."/>
            <person name="Yoshida Y."/>
            <person name="Baba S."/>
            <person name="Kobayashi G."/>
            <person name="Nagasaki K."/>
            <person name="Hano T."/>
            <person name="Tomaru Y."/>
        </authorList>
    </citation>
    <scope>NUCLEOTIDE SEQUENCE [LARGE SCALE GENOMIC DNA]</scope>
    <source>
        <strain evidence="7 8">NIES-3715</strain>
    </source>
</reference>
<dbReference type="Pfam" id="PF00023">
    <property type="entry name" value="Ank"/>
    <property type="match status" value="1"/>
</dbReference>
<dbReference type="InterPro" id="IPR013083">
    <property type="entry name" value="Znf_RING/FYVE/PHD"/>
</dbReference>
<dbReference type="InterPro" id="IPR036770">
    <property type="entry name" value="Ankyrin_rpt-contain_sf"/>
</dbReference>
<dbReference type="PANTHER" id="PTHR44080:SF1">
    <property type="entry name" value="E3 UBIQUITIN-PROTEIN LIGASE COP1"/>
    <property type="match status" value="1"/>
</dbReference>
<protein>
    <recommendedName>
        <fullName evidence="6">RING-type domain-containing protein</fullName>
    </recommendedName>
</protein>
<gene>
    <name evidence="7" type="ORF">CTEN210_02903</name>
</gene>
<evidence type="ECO:0000256" key="1">
    <source>
        <dbReference type="ARBA" id="ARBA00022723"/>
    </source>
</evidence>
<feature type="domain" description="RING-type" evidence="6">
    <location>
        <begin position="325"/>
        <end position="364"/>
    </location>
</feature>